<dbReference type="Proteomes" id="UP000789405">
    <property type="component" value="Unassembled WGS sequence"/>
</dbReference>
<name>A0A9N9DKY6_9GLOM</name>
<dbReference type="OrthoDB" id="2305202at2759"/>
<organism evidence="1 2">
    <name type="scientific">Dentiscutata erythropus</name>
    <dbReference type="NCBI Taxonomy" id="1348616"/>
    <lineage>
        <taxon>Eukaryota</taxon>
        <taxon>Fungi</taxon>
        <taxon>Fungi incertae sedis</taxon>
        <taxon>Mucoromycota</taxon>
        <taxon>Glomeromycotina</taxon>
        <taxon>Glomeromycetes</taxon>
        <taxon>Diversisporales</taxon>
        <taxon>Gigasporaceae</taxon>
        <taxon>Dentiscutata</taxon>
    </lineage>
</organism>
<sequence length="177" mass="19208">QENKVHKLARKCGEVPENLPTILQNPEIAALVLKYLKGDDEMPALVIGWNDAGFNDTATPNLHNGVAGQTKAAIIADLIAGGAIDFQNHNILFIFRSDIAFGSWAENVETNLRWYGTITYILVSLALAQFYYSFSKRAKNQAGVPNVYNAVIRINKVSPSTGANFGKIVIGINSASS</sequence>
<proteinExistence type="predicted"/>
<comment type="caution">
    <text evidence="1">The sequence shown here is derived from an EMBL/GenBank/DDBJ whole genome shotgun (WGS) entry which is preliminary data.</text>
</comment>
<evidence type="ECO:0000313" key="2">
    <source>
        <dbReference type="Proteomes" id="UP000789405"/>
    </source>
</evidence>
<evidence type="ECO:0000313" key="1">
    <source>
        <dbReference type="EMBL" id="CAG8639099.1"/>
    </source>
</evidence>
<dbReference type="EMBL" id="CAJVPY010005261">
    <property type="protein sequence ID" value="CAG8639099.1"/>
    <property type="molecule type" value="Genomic_DNA"/>
</dbReference>
<feature type="non-terminal residue" evidence="1">
    <location>
        <position position="1"/>
    </location>
</feature>
<gene>
    <name evidence="1" type="ORF">DERYTH_LOCUS9556</name>
</gene>
<keyword evidence="2" id="KW-1185">Reference proteome</keyword>
<protein>
    <submittedName>
        <fullName evidence="1">26816_t:CDS:1</fullName>
    </submittedName>
</protein>
<accession>A0A9N9DKY6</accession>
<reference evidence="1" key="1">
    <citation type="submission" date="2021-06" db="EMBL/GenBank/DDBJ databases">
        <authorList>
            <person name="Kallberg Y."/>
            <person name="Tangrot J."/>
            <person name="Rosling A."/>
        </authorList>
    </citation>
    <scope>NUCLEOTIDE SEQUENCE</scope>
    <source>
        <strain evidence="1">MA453B</strain>
    </source>
</reference>
<dbReference type="AlphaFoldDB" id="A0A9N9DKY6"/>